<evidence type="ECO:0000259" key="2">
    <source>
        <dbReference type="Pfam" id="PF22640"/>
    </source>
</evidence>
<dbReference type="PANTHER" id="PTHR46390">
    <property type="entry name" value="MANNOSE-1-PHOSPHATE GUANYLYLTRANSFERASE"/>
    <property type="match status" value="1"/>
</dbReference>
<dbReference type="InterPro" id="IPR029044">
    <property type="entry name" value="Nucleotide-diphossugar_trans"/>
</dbReference>
<organism evidence="3 4">
    <name type="scientific">Eiseniibacteriota bacterium</name>
    <dbReference type="NCBI Taxonomy" id="2212470"/>
    <lineage>
        <taxon>Bacteria</taxon>
        <taxon>Candidatus Eiseniibacteriota</taxon>
    </lineage>
</organism>
<accession>A0A938BQQ6</accession>
<dbReference type="SUPFAM" id="SSF159283">
    <property type="entry name" value="Guanosine diphospho-D-mannose pyrophosphorylase/mannose-6-phosphate isomerase linker domain"/>
    <property type="match status" value="1"/>
</dbReference>
<proteinExistence type="predicted"/>
<dbReference type="InterPro" id="IPR005835">
    <property type="entry name" value="NTP_transferase_dom"/>
</dbReference>
<dbReference type="AlphaFoldDB" id="A0A938BQQ6"/>
<comment type="caution">
    <text evidence="3">The sequence shown here is derived from an EMBL/GenBank/DDBJ whole genome shotgun (WGS) entry which is preliminary data.</text>
</comment>
<dbReference type="GO" id="GO:0004475">
    <property type="term" value="F:mannose-1-phosphate guanylyltransferase (GTP) activity"/>
    <property type="evidence" value="ECO:0007669"/>
    <property type="project" value="InterPro"/>
</dbReference>
<dbReference type="Proteomes" id="UP000748308">
    <property type="component" value="Unassembled WGS sequence"/>
</dbReference>
<evidence type="ECO:0000313" key="4">
    <source>
        <dbReference type="Proteomes" id="UP000748308"/>
    </source>
</evidence>
<dbReference type="InterPro" id="IPR051161">
    <property type="entry name" value="Mannose-6P_isomerase_type2"/>
</dbReference>
<feature type="domain" description="Nucleotidyl transferase" evidence="1">
    <location>
        <begin position="4"/>
        <end position="280"/>
    </location>
</feature>
<name>A0A938BQQ6_UNCEI</name>
<evidence type="ECO:0000259" key="1">
    <source>
        <dbReference type="Pfam" id="PF00483"/>
    </source>
</evidence>
<reference evidence="3" key="1">
    <citation type="submission" date="2019-03" db="EMBL/GenBank/DDBJ databases">
        <title>Lake Tanganyika Metagenome-Assembled Genomes (MAGs).</title>
        <authorList>
            <person name="Tran P."/>
        </authorList>
    </citation>
    <scope>NUCLEOTIDE SEQUENCE</scope>
    <source>
        <strain evidence="3">M_DeepCast_400m_m2_100</strain>
    </source>
</reference>
<dbReference type="Pfam" id="PF22640">
    <property type="entry name" value="ManC_GMP_beta-helix"/>
    <property type="match status" value="1"/>
</dbReference>
<dbReference type="InterPro" id="IPR054566">
    <property type="entry name" value="ManC/GMP-like_b-helix"/>
</dbReference>
<dbReference type="CDD" id="cd02509">
    <property type="entry name" value="GDP-M1P_Guanylyltransferase"/>
    <property type="match status" value="1"/>
</dbReference>
<dbReference type="Pfam" id="PF00483">
    <property type="entry name" value="NTP_transferase"/>
    <property type="match status" value="1"/>
</dbReference>
<dbReference type="Gene3D" id="3.90.550.10">
    <property type="entry name" value="Spore Coat Polysaccharide Biosynthesis Protein SpsA, Chain A"/>
    <property type="match status" value="1"/>
</dbReference>
<sequence>MLEGVVLAGGRGERFWPLSRRARPKQFLPLFGGRSLIAHTWERLRRELAAEGIRVIAGSDLRERVCAELPEMVAERFVPEPVGRNTAPAVAVAAALGLREGDPLQLVVPADHWIPDAEAFWRSARAAAATAAATDGPLVTLGIPIRRPETGFGYIERGEERPEAAGAYRALRFHEKPERERAEAYQRAGRFYWNSGIFVWRASALLAELEAHMPELHRLVMTLPGAARPQDLLAGIFERAAGESIDRGLLEKSRRVAVVEAGFAWSDLGSWSSWAELAEADALGTVALGETLQLDCENTLVLSDEGLVAALGVKDLVVVRTGDVTLVVDRERCQDVRRLLAELRERLGAERFL</sequence>
<keyword evidence="3" id="KW-0548">Nucleotidyltransferase</keyword>
<gene>
    <name evidence="3" type="ORF">FJY75_04455</name>
</gene>
<feature type="domain" description="MannoseP isomerase/GMP-like beta-helix" evidence="2">
    <location>
        <begin position="289"/>
        <end position="343"/>
    </location>
</feature>
<dbReference type="GO" id="GO:0009298">
    <property type="term" value="P:GDP-mannose biosynthetic process"/>
    <property type="evidence" value="ECO:0007669"/>
    <property type="project" value="TreeGrafter"/>
</dbReference>
<keyword evidence="3" id="KW-0808">Transferase</keyword>
<dbReference type="PANTHER" id="PTHR46390:SF1">
    <property type="entry name" value="MANNOSE-1-PHOSPHATE GUANYLYLTRANSFERASE"/>
    <property type="match status" value="1"/>
</dbReference>
<dbReference type="EMBL" id="VGIY01000074">
    <property type="protein sequence ID" value="MBM3317086.1"/>
    <property type="molecule type" value="Genomic_DNA"/>
</dbReference>
<dbReference type="SUPFAM" id="SSF53448">
    <property type="entry name" value="Nucleotide-diphospho-sugar transferases"/>
    <property type="match status" value="1"/>
</dbReference>
<dbReference type="InterPro" id="IPR049577">
    <property type="entry name" value="GMPP_N"/>
</dbReference>
<protein>
    <submittedName>
        <fullName evidence="3">Mannose-1-phosphate guanylyltransferase</fullName>
    </submittedName>
</protein>
<evidence type="ECO:0000313" key="3">
    <source>
        <dbReference type="EMBL" id="MBM3317086.1"/>
    </source>
</evidence>